<dbReference type="PANTHER" id="PTHR11699">
    <property type="entry name" value="ALDEHYDE DEHYDROGENASE-RELATED"/>
    <property type="match status" value="1"/>
</dbReference>
<evidence type="ECO:0000313" key="7">
    <source>
        <dbReference type="Proteomes" id="UP000245539"/>
    </source>
</evidence>
<feature type="domain" description="Aldehyde dehydrogenase" evidence="5">
    <location>
        <begin position="19"/>
        <end position="478"/>
    </location>
</feature>
<comment type="caution">
    <text evidence="6">The sequence shown here is derived from an EMBL/GenBank/DDBJ whole genome shotgun (WGS) entry which is preliminary data.</text>
</comment>
<organism evidence="6 7">
    <name type="scientific">Leucothrix pacifica</name>
    <dbReference type="NCBI Taxonomy" id="1247513"/>
    <lineage>
        <taxon>Bacteria</taxon>
        <taxon>Pseudomonadati</taxon>
        <taxon>Pseudomonadota</taxon>
        <taxon>Gammaproteobacteria</taxon>
        <taxon>Thiotrichales</taxon>
        <taxon>Thiotrichaceae</taxon>
        <taxon>Leucothrix</taxon>
    </lineage>
</organism>
<name>A0A317C8E1_9GAMM</name>
<dbReference type="InterPro" id="IPR016160">
    <property type="entry name" value="Ald_DH_CS_CYS"/>
</dbReference>
<dbReference type="RefSeq" id="WP_109839540.1">
    <property type="nucleotide sequence ID" value="NZ_QGKM01000083.1"/>
</dbReference>
<evidence type="ECO:0000256" key="2">
    <source>
        <dbReference type="ARBA" id="ARBA00023002"/>
    </source>
</evidence>
<reference evidence="6 7" key="1">
    <citation type="submission" date="2018-05" db="EMBL/GenBank/DDBJ databases">
        <title>Leucothrix arctica sp. nov., isolated from Arctic seawater.</title>
        <authorList>
            <person name="Choi A."/>
            <person name="Baek K."/>
        </authorList>
    </citation>
    <scope>NUCLEOTIDE SEQUENCE [LARGE SCALE GENOMIC DNA]</scope>
    <source>
        <strain evidence="6 7">JCM 18388</strain>
    </source>
</reference>
<dbReference type="GO" id="GO:0016620">
    <property type="term" value="F:oxidoreductase activity, acting on the aldehyde or oxo group of donors, NAD or NADP as acceptor"/>
    <property type="evidence" value="ECO:0007669"/>
    <property type="project" value="InterPro"/>
</dbReference>
<dbReference type="Pfam" id="PF00171">
    <property type="entry name" value="Aldedh"/>
    <property type="match status" value="1"/>
</dbReference>
<dbReference type="InterPro" id="IPR016162">
    <property type="entry name" value="Ald_DH_N"/>
</dbReference>
<dbReference type="InterPro" id="IPR029510">
    <property type="entry name" value="Ald_DH_CS_GLU"/>
</dbReference>
<evidence type="ECO:0000256" key="4">
    <source>
        <dbReference type="RuleBase" id="RU003345"/>
    </source>
</evidence>
<evidence type="ECO:0000256" key="3">
    <source>
        <dbReference type="PROSITE-ProRule" id="PRU10007"/>
    </source>
</evidence>
<comment type="similarity">
    <text evidence="1 4">Belongs to the aldehyde dehydrogenase family.</text>
</comment>
<protein>
    <submittedName>
        <fullName evidence="6">Aldehyde dehydrogenase</fullName>
    </submittedName>
</protein>
<dbReference type="EMBL" id="QGKM01000083">
    <property type="protein sequence ID" value="PWQ92580.1"/>
    <property type="molecule type" value="Genomic_DNA"/>
</dbReference>
<dbReference type="PROSITE" id="PS00070">
    <property type="entry name" value="ALDEHYDE_DEHYDR_CYS"/>
    <property type="match status" value="1"/>
</dbReference>
<keyword evidence="2 4" id="KW-0560">Oxidoreductase</keyword>
<dbReference type="Proteomes" id="UP000245539">
    <property type="component" value="Unassembled WGS sequence"/>
</dbReference>
<dbReference type="FunFam" id="3.40.309.10:FF:000012">
    <property type="entry name" value="Betaine aldehyde dehydrogenase"/>
    <property type="match status" value="1"/>
</dbReference>
<evidence type="ECO:0000256" key="1">
    <source>
        <dbReference type="ARBA" id="ARBA00009986"/>
    </source>
</evidence>
<dbReference type="Gene3D" id="3.40.605.10">
    <property type="entry name" value="Aldehyde Dehydrogenase, Chain A, domain 1"/>
    <property type="match status" value="1"/>
</dbReference>
<dbReference type="FunFam" id="3.40.605.10:FF:000007">
    <property type="entry name" value="NAD/NADP-dependent betaine aldehyde dehydrogenase"/>
    <property type="match status" value="1"/>
</dbReference>
<dbReference type="InterPro" id="IPR016163">
    <property type="entry name" value="Ald_DH_C"/>
</dbReference>
<dbReference type="InterPro" id="IPR015590">
    <property type="entry name" value="Aldehyde_DH_dom"/>
</dbReference>
<dbReference type="Gene3D" id="3.40.309.10">
    <property type="entry name" value="Aldehyde Dehydrogenase, Chain A, domain 2"/>
    <property type="match status" value="1"/>
</dbReference>
<dbReference type="InterPro" id="IPR016161">
    <property type="entry name" value="Ald_DH/histidinol_DH"/>
</dbReference>
<accession>A0A317C8E1</accession>
<dbReference type="OrthoDB" id="9768731at2"/>
<dbReference type="PROSITE" id="PS00687">
    <property type="entry name" value="ALDEHYDE_DEHYDR_GLU"/>
    <property type="match status" value="1"/>
</dbReference>
<dbReference type="SUPFAM" id="SSF53720">
    <property type="entry name" value="ALDH-like"/>
    <property type="match status" value="1"/>
</dbReference>
<keyword evidence="7" id="KW-1185">Reference proteome</keyword>
<proteinExistence type="inferred from homology"/>
<feature type="active site" evidence="3">
    <location>
        <position position="251"/>
    </location>
</feature>
<sequence length="483" mass="52005">MTHAVQHWKNYIAGEWHDAAESLNIHNPATGEVVATMACADFAQVDQAMQAARACVSSRALISQRPAQRAELMHRIAREIHAIVDEAAEVLVMENGKSLNDARAEFLEAARYFEYYGGMADKIEGKSIPLGDDYVDYTVYEPMGISVQIVPWNFPPSIAARSLAPALAAGNAVVIKSPEVSPLAMTYLATSCQRAGLPNGALSMLCGVGAEIGDALVRHPDTNQIVFTGSVPTGQSILRAAAERATPCVMELGGKSAAVVFEDADLEQLMSSVKWGIFFNAGQVCSAMSRMLVHRSIYEEVVDKVTCFAKTLRIGHGSDNPDITPVVSKLQHQNVLAMCEKASAQGARLMTGGQQPSNDQANTNGYFIQPTVFADVTPSMDIFGTEVFGPVLAITPFDNEQDAWQLANATDYGLVAGVFTKDLARSLKATQQLRAGQIFVNEWYAGGIETPFGGIGLSGFGREKGQEAIYSYVQTKNVAIRIT</sequence>
<evidence type="ECO:0000313" key="6">
    <source>
        <dbReference type="EMBL" id="PWQ92580.1"/>
    </source>
</evidence>
<evidence type="ECO:0000259" key="5">
    <source>
        <dbReference type="Pfam" id="PF00171"/>
    </source>
</evidence>
<dbReference type="AlphaFoldDB" id="A0A317C8E1"/>
<gene>
    <name evidence="6" type="ORF">DKW60_20555</name>
</gene>